<feature type="region of interest" description="Disordered" evidence="1">
    <location>
        <begin position="118"/>
        <end position="158"/>
    </location>
</feature>
<accession>A0A2G2ZPS4</accession>
<evidence type="ECO:0000313" key="2">
    <source>
        <dbReference type="EMBL" id="PHT83989.1"/>
    </source>
</evidence>
<dbReference type="EMBL" id="AYRZ02000004">
    <property type="protein sequence ID" value="PHT83989.1"/>
    <property type="molecule type" value="Genomic_DNA"/>
</dbReference>
<feature type="compositionally biased region" description="Acidic residues" evidence="1">
    <location>
        <begin position="124"/>
        <end position="148"/>
    </location>
</feature>
<comment type="caution">
    <text evidence="2">The sequence shown here is derived from an EMBL/GenBank/DDBJ whole genome shotgun (WGS) entry which is preliminary data.</text>
</comment>
<reference evidence="2 3" key="1">
    <citation type="journal article" date="2014" name="Nat. Genet.">
        <title>Genome sequence of the hot pepper provides insights into the evolution of pungency in Capsicum species.</title>
        <authorList>
            <person name="Kim S."/>
            <person name="Park M."/>
            <person name="Yeom S.I."/>
            <person name="Kim Y.M."/>
            <person name="Lee J.M."/>
            <person name="Lee H.A."/>
            <person name="Seo E."/>
            <person name="Choi J."/>
            <person name="Cheong K."/>
            <person name="Kim K.T."/>
            <person name="Jung K."/>
            <person name="Lee G.W."/>
            <person name="Oh S.K."/>
            <person name="Bae C."/>
            <person name="Kim S.B."/>
            <person name="Lee H.Y."/>
            <person name="Kim S.Y."/>
            <person name="Kim M.S."/>
            <person name="Kang B.C."/>
            <person name="Jo Y.D."/>
            <person name="Yang H.B."/>
            <person name="Jeong H.J."/>
            <person name="Kang W.H."/>
            <person name="Kwon J.K."/>
            <person name="Shin C."/>
            <person name="Lim J.Y."/>
            <person name="Park J.H."/>
            <person name="Huh J.H."/>
            <person name="Kim J.S."/>
            <person name="Kim B.D."/>
            <person name="Cohen O."/>
            <person name="Paran I."/>
            <person name="Suh M.C."/>
            <person name="Lee S.B."/>
            <person name="Kim Y.K."/>
            <person name="Shin Y."/>
            <person name="Noh S.J."/>
            <person name="Park J."/>
            <person name="Seo Y.S."/>
            <person name="Kwon S.Y."/>
            <person name="Kim H.A."/>
            <person name="Park J.M."/>
            <person name="Kim H.J."/>
            <person name="Choi S.B."/>
            <person name="Bosland P.W."/>
            <person name="Reeves G."/>
            <person name="Jo S.H."/>
            <person name="Lee B.W."/>
            <person name="Cho H.T."/>
            <person name="Choi H.S."/>
            <person name="Lee M.S."/>
            <person name="Yu Y."/>
            <person name="Do Choi Y."/>
            <person name="Park B.S."/>
            <person name="van Deynze A."/>
            <person name="Ashrafi H."/>
            <person name="Hill T."/>
            <person name="Kim W.T."/>
            <person name="Pai H.S."/>
            <person name="Ahn H.K."/>
            <person name="Yeam I."/>
            <person name="Giovannoni J.J."/>
            <person name="Rose J.K."/>
            <person name="Sorensen I."/>
            <person name="Lee S.J."/>
            <person name="Kim R.W."/>
            <person name="Choi I.Y."/>
            <person name="Choi B.S."/>
            <person name="Lim J.S."/>
            <person name="Lee Y.H."/>
            <person name="Choi D."/>
        </authorList>
    </citation>
    <scope>NUCLEOTIDE SEQUENCE [LARGE SCALE GENOMIC DNA]</scope>
    <source>
        <strain evidence="3">cv. CM334</strain>
    </source>
</reference>
<evidence type="ECO:0000256" key="1">
    <source>
        <dbReference type="SAM" id="MobiDB-lite"/>
    </source>
</evidence>
<organism evidence="2 3">
    <name type="scientific">Capsicum annuum</name>
    <name type="common">Capsicum pepper</name>
    <dbReference type="NCBI Taxonomy" id="4072"/>
    <lineage>
        <taxon>Eukaryota</taxon>
        <taxon>Viridiplantae</taxon>
        <taxon>Streptophyta</taxon>
        <taxon>Embryophyta</taxon>
        <taxon>Tracheophyta</taxon>
        <taxon>Spermatophyta</taxon>
        <taxon>Magnoliopsida</taxon>
        <taxon>eudicotyledons</taxon>
        <taxon>Gunneridae</taxon>
        <taxon>Pentapetalae</taxon>
        <taxon>asterids</taxon>
        <taxon>lamiids</taxon>
        <taxon>Solanales</taxon>
        <taxon>Solanaceae</taxon>
        <taxon>Solanoideae</taxon>
        <taxon>Capsiceae</taxon>
        <taxon>Capsicum</taxon>
    </lineage>
</organism>
<protein>
    <submittedName>
        <fullName evidence="2">Uncharacterized protein</fullName>
    </submittedName>
</protein>
<name>A0A2G2ZPS4_CAPAN</name>
<dbReference type="AlphaFoldDB" id="A0A2G2ZPS4"/>
<dbReference type="Proteomes" id="UP000222542">
    <property type="component" value="Unassembled WGS sequence"/>
</dbReference>
<dbReference type="OMA" id="IYINWAS"/>
<evidence type="ECO:0000313" key="3">
    <source>
        <dbReference type="Proteomes" id="UP000222542"/>
    </source>
</evidence>
<sequence>MPRSPLLRRGKVQKFIFKAVRRDNKQWYTMYTNAKYILDIYINWASLLREYPSMVQRIEALNMNLIFHQPTECNLHLVREFYANWDPSHSEHLLKVRGKAFVVWPAIFSPLDEASSYRYRDSDMESDEEEQSDDDEADDDGDDEDVAAEDMSAIVPFD</sequence>
<keyword evidence="3" id="KW-1185">Reference proteome</keyword>
<proteinExistence type="predicted"/>
<gene>
    <name evidence="2" type="ORF">T459_12432</name>
</gene>
<dbReference type="Gramene" id="PHT83989">
    <property type="protein sequence ID" value="PHT83989"/>
    <property type="gene ID" value="T459_12432"/>
</dbReference>
<reference evidence="2 3" key="2">
    <citation type="journal article" date="2017" name="Genome Biol.">
        <title>New reference genome sequences of hot pepper reveal the massive evolution of plant disease-resistance genes by retroduplication.</title>
        <authorList>
            <person name="Kim S."/>
            <person name="Park J."/>
            <person name="Yeom S.I."/>
            <person name="Kim Y.M."/>
            <person name="Seo E."/>
            <person name="Kim K.T."/>
            <person name="Kim M.S."/>
            <person name="Lee J.M."/>
            <person name="Cheong K."/>
            <person name="Shin H.S."/>
            <person name="Kim S.B."/>
            <person name="Han K."/>
            <person name="Lee J."/>
            <person name="Park M."/>
            <person name="Lee H.A."/>
            <person name="Lee H.Y."/>
            <person name="Lee Y."/>
            <person name="Oh S."/>
            <person name="Lee J.H."/>
            <person name="Choi E."/>
            <person name="Choi E."/>
            <person name="Lee S.E."/>
            <person name="Jeon J."/>
            <person name="Kim H."/>
            <person name="Choi G."/>
            <person name="Song H."/>
            <person name="Lee J."/>
            <person name="Lee S.C."/>
            <person name="Kwon J.K."/>
            <person name="Lee H.Y."/>
            <person name="Koo N."/>
            <person name="Hong Y."/>
            <person name="Kim R.W."/>
            <person name="Kang W.H."/>
            <person name="Huh J.H."/>
            <person name="Kang B.C."/>
            <person name="Yang T.J."/>
            <person name="Lee Y.H."/>
            <person name="Bennetzen J.L."/>
            <person name="Choi D."/>
        </authorList>
    </citation>
    <scope>NUCLEOTIDE SEQUENCE [LARGE SCALE GENOMIC DNA]</scope>
    <source>
        <strain evidence="3">cv. CM334</strain>
    </source>
</reference>